<name>A0ABV5QFN6_9ACTN</name>
<organism evidence="1 2">
    <name type="scientific">Nonomuraea roseola</name>
    <dbReference type="NCBI Taxonomy" id="46179"/>
    <lineage>
        <taxon>Bacteria</taxon>
        <taxon>Bacillati</taxon>
        <taxon>Actinomycetota</taxon>
        <taxon>Actinomycetes</taxon>
        <taxon>Streptosporangiales</taxon>
        <taxon>Streptosporangiaceae</taxon>
        <taxon>Nonomuraea</taxon>
    </lineage>
</organism>
<gene>
    <name evidence="1" type="ORF">ACFFRN_44555</name>
</gene>
<sequence length="136" mass="15104">MSLFPLPLVLPHHTHYARLGVGPEATAEEIRAAAARLDARLKARNAGVQEMVEAHAINLESAAARAEHDDDHPPLALMRLEPTWAPVFEDRAAGLAVLRRELEGFLESRGERVYRPSDLTRADFSADHTYCPMLDD</sequence>
<proteinExistence type="predicted"/>
<dbReference type="RefSeq" id="WP_346125732.1">
    <property type="nucleotide sequence ID" value="NZ_BAAAXC010000015.1"/>
</dbReference>
<dbReference type="Proteomes" id="UP001589646">
    <property type="component" value="Unassembled WGS sequence"/>
</dbReference>
<evidence type="ECO:0000313" key="1">
    <source>
        <dbReference type="EMBL" id="MFB9533708.1"/>
    </source>
</evidence>
<keyword evidence="2" id="KW-1185">Reference proteome</keyword>
<evidence type="ECO:0000313" key="2">
    <source>
        <dbReference type="Proteomes" id="UP001589646"/>
    </source>
</evidence>
<protein>
    <submittedName>
        <fullName evidence="1">Uncharacterized protein</fullName>
    </submittedName>
</protein>
<reference evidence="1 2" key="1">
    <citation type="submission" date="2024-09" db="EMBL/GenBank/DDBJ databases">
        <authorList>
            <person name="Sun Q."/>
            <person name="Mori K."/>
        </authorList>
    </citation>
    <scope>NUCLEOTIDE SEQUENCE [LARGE SCALE GENOMIC DNA]</scope>
    <source>
        <strain evidence="1 2">JCM 3323</strain>
    </source>
</reference>
<dbReference type="EMBL" id="JBHMCE010000020">
    <property type="protein sequence ID" value="MFB9533708.1"/>
    <property type="molecule type" value="Genomic_DNA"/>
</dbReference>
<comment type="caution">
    <text evidence="1">The sequence shown here is derived from an EMBL/GenBank/DDBJ whole genome shotgun (WGS) entry which is preliminary data.</text>
</comment>
<accession>A0ABV5QFN6</accession>